<keyword evidence="3" id="KW-1185">Reference proteome</keyword>
<gene>
    <name evidence="2" type="ORF">CR165_12300</name>
</gene>
<proteinExistence type="predicted"/>
<comment type="caution">
    <text evidence="2">The sequence shown here is derived from an EMBL/GenBank/DDBJ whole genome shotgun (WGS) entry which is preliminary data.</text>
</comment>
<feature type="region of interest" description="Disordered" evidence="1">
    <location>
        <begin position="35"/>
        <end position="121"/>
    </location>
</feature>
<organism evidence="2 3">
    <name type="scientific">Teichococcus aestuarii</name>
    <dbReference type="NCBI Taxonomy" id="568898"/>
    <lineage>
        <taxon>Bacteria</taxon>
        <taxon>Pseudomonadati</taxon>
        <taxon>Pseudomonadota</taxon>
        <taxon>Alphaproteobacteria</taxon>
        <taxon>Acetobacterales</taxon>
        <taxon>Roseomonadaceae</taxon>
        <taxon>Roseomonas</taxon>
    </lineage>
</organism>
<feature type="compositionally biased region" description="Pro residues" evidence="1">
    <location>
        <begin position="106"/>
        <end position="121"/>
    </location>
</feature>
<feature type="compositionally biased region" description="Low complexity" evidence="1">
    <location>
        <begin position="49"/>
        <end position="66"/>
    </location>
</feature>
<dbReference type="AlphaFoldDB" id="A0A2U1V3H0"/>
<protein>
    <submittedName>
        <fullName evidence="2">Uncharacterized protein</fullName>
    </submittedName>
</protein>
<evidence type="ECO:0000256" key="1">
    <source>
        <dbReference type="SAM" id="MobiDB-lite"/>
    </source>
</evidence>
<sequence length="194" mass="19580">MFWIQGEPWLIMREDGFFETAATLRHLLEQPGPVAVPAPEAPAAPAAPAPAAADATASDIAASEPPAAEPPAAEPLPAAVPAGMAAAQEPAEMPADAGAPEAEDTPPLPSPPLPSPSLAFPPLPVPPDLPIAGGILALGAQDAPPRTIPAALVITANIVSRYVAATPVDTKDLPDLIRSIHRSVCALQPSKEGA</sequence>
<reference evidence="3" key="1">
    <citation type="submission" date="2017-10" db="EMBL/GenBank/DDBJ databases">
        <authorList>
            <person name="Toshchakov S.V."/>
            <person name="Goeva M.A."/>
        </authorList>
    </citation>
    <scope>NUCLEOTIDE SEQUENCE [LARGE SCALE GENOMIC DNA]</scope>
    <source>
        <strain evidence="3">JR1/69-1-13</strain>
    </source>
</reference>
<evidence type="ECO:0000313" key="3">
    <source>
        <dbReference type="Proteomes" id="UP000245048"/>
    </source>
</evidence>
<dbReference type="EMBL" id="PDOA01000007">
    <property type="protein sequence ID" value="PWC28469.1"/>
    <property type="molecule type" value="Genomic_DNA"/>
</dbReference>
<feature type="compositionally biased region" description="Pro residues" evidence="1">
    <location>
        <begin position="35"/>
        <end position="48"/>
    </location>
</feature>
<feature type="compositionally biased region" description="Low complexity" evidence="1">
    <location>
        <begin position="75"/>
        <end position="97"/>
    </location>
</feature>
<accession>A0A2U1V3H0</accession>
<dbReference type="Proteomes" id="UP000245048">
    <property type="component" value="Unassembled WGS sequence"/>
</dbReference>
<name>A0A2U1V3H0_9PROT</name>
<evidence type="ECO:0000313" key="2">
    <source>
        <dbReference type="EMBL" id="PWC28469.1"/>
    </source>
</evidence>